<proteinExistence type="predicted"/>
<dbReference type="Pfam" id="PF13416">
    <property type="entry name" value="SBP_bac_8"/>
    <property type="match status" value="1"/>
</dbReference>
<sequence>MKPLLMLIVSILLLSACSSQAGGGQDTEQILKSGWSEIEKEADGKKVRLFMWGGDPGINGYIDQYVKPALKEKHQILLERVPMDTPEILQKLETEKRAGVNEGTIDLIWLNGENFKNAKQNKLLFGPMVSKLPNYQAYYDTESLENRYDFGLETGGYEAPWGKVQFVFHYDSAAIKEPPQTFGELLSWAKENPGKFAYPDPKDFTGNAFIRHLFYESAGGVQPLLDKGYDEEFASGKSKELWTRLNEMEPYLWKKGKIYPNDLTELDKLYSNGEVSMTMGYNEARAESLIEKGVFPETTKSFVLDSGSIGNTHFLAIPDNSPNKQAAMVSINFMLSPEAQIKKLSPEYWGESPALDYTKLSEKQKKDYDRIERGASVIPPEELNDAFLPEIDAQYVNWLKENWTNEVVQK</sequence>
<evidence type="ECO:0000256" key="1">
    <source>
        <dbReference type="SAM" id="SignalP"/>
    </source>
</evidence>
<gene>
    <name evidence="2" type="ORF">GKZ89_13775</name>
</gene>
<feature type="signal peptide" evidence="1">
    <location>
        <begin position="1"/>
        <end position="21"/>
    </location>
</feature>
<dbReference type="PANTHER" id="PTHR42779:SF1">
    <property type="entry name" value="PROTEIN YNJB"/>
    <property type="match status" value="1"/>
</dbReference>
<dbReference type="InterPro" id="IPR027020">
    <property type="entry name" value="YnjB"/>
</dbReference>
<dbReference type="PANTHER" id="PTHR42779">
    <property type="entry name" value="PROTEIN YNJB"/>
    <property type="match status" value="1"/>
</dbReference>
<evidence type="ECO:0000313" key="3">
    <source>
        <dbReference type="Proteomes" id="UP000434639"/>
    </source>
</evidence>
<protein>
    <submittedName>
        <fullName evidence="2">ABC transporter substrate-binding protein</fullName>
    </submittedName>
</protein>
<dbReference type="EMBL" id="WMIB01000014">
    <property type="protein sequence ID" value="MTH54468.1"/>
    <property type="molecule type" value="Genomic_DNA"/>
</dbReference>
<comment type="caution">
    <text evidence="2">The sequence shown here is derived from an EMBL/GenBank/DDBJ whole genome shotgun (WGS) entry which is preliminary data.</text>
</comment>
<dbReference type="NCBIfam" id="NF008633">
    <property type="entry name" value="PRK11622.1"/>
    <property type="match status" value="1"/>
</dbReference>
<evidence type="ECO:0000313" key="2">
    <source>
        <dbReference type="EMBL" id="MTH54468.1"/>
    </source>
</evidence>
<dbReference type="OrthoDB" id="3239593at2"/>
<organism evidence="2 3">
    <name type="scientific">Metabacillus mangrovi</name>
    <dbReference type="NCBI Taxonomy" id="1491830"/>
    <lineage>
        <taxon>Bacteria</taxon>
        <taxon>Bacillati</taxon>
        <taxon>Bacillota</taxon>
        <taxon>Bacilli</taxon>
        <taxon>Bacillales</taxon>
        <taxon>Bacillaceae</taxon>
        <taxon>Metabacillus</taxon>
    </lineage>
</organism>
<dbReference type="RefSeq" id="WP_155112978.1">
    <property type="nucleotide sequence ID" value="NZ_WMIB01000014.1"/>
</dbReference>
<dbReference type="PIRSF" id="PIRSF029172">
    <property type="entry name" value="UCP029172_ABC_sbc_YnjB"/>
    <property type="match status" value="1"/>
</dbReference>
<dbReference type="Gene3D" id="3.40.190.10">
    <property type="entry name" value="Periplasmic binding protein-like II"/>
    <property type="match status" value="2"/>
</dbReference>
<dbReference type="AlphaFoldDB" id="A0A7X2S6A7"/>
<dbReference type="InterPro" id="IPR006059">
    <property type="entry name" value="SBP"/>
</dbReference>
<reference evidence="2 3" key="1">
    <citation type="journal article" date="2017" name="Int. J. Syst. Evol. Microbiol.">
        <title>Bacillus mangrovi sp. nov., isolated from a sediment sample from a mangrove forest.</title>
        <authorList>
            <person name="Gupta V."/>
            <person name="Singh P.K."/>
            <person name="Korpole S."/>
            <person name="Tanuku N.R.S."/>
            <person name="Pinnaka A.K."/>
        </authorList>
    </citation>
    <scope>NUCLEOTIDE SEQUENCE [LARGE SCALE GENOMIC DNA]</scope>
    <source>
        <strain evidence="2 3">KCTC 33872</strain>
    </source>
</reference>
<dbReference type="SUPFAM" id="SSF53850">
    <property type="entry name" value="Periplasmic binding protein-like II"/>
    <property type="match status" value="1"/>
</dbReference>
<keyword evidence="3" id="KW-1185">Reference proteome</keyword>
<feature type="chain" id="PRO_5031458276" evidence="1">
    <location>
        <begin position="22"/>
        <end position="410"/>
    </location>
</feature>
<keyword evidence="1" id="KW-0732">Signal</keyword>
<dbReference type="Proteomes" id="UP000434639">
    <property type="component" value="Unassembled WGS sequence"/>
</dbReference>
<dbReference type="PROSITE" id="PS51257">
    <property type="entry name" value="PROKAR_LIPOPROTEIN"/>
    <property type="match status" value="1"/>
</dbReference>
<name>A0A7X2S6A7_9BACI</name>
<accession>A0A7X2S6A7</accession>